<reference evidence="2 3" key="1">
    <citation type="submission" date="2021-08" db="EMBL/GenBank/DDBJ databases">
        <title>Draft Genome Sequence of Phanerochaete sordida strain YK-624.</title>
        <authorList>
            <person name="Mori T."/>
            <person name="Dohra H."/>
            <person name="Suzuki T."/>
            <person name="Kawagishi H."/>
            <person name="Hirai H."/>
        </authorList>
    </citation>
    <scope>NUCLEOTIDE SEQUENCE [LARGE SCALE GENOMIC DNA]</scope>
    <source>
        <strain evidence="2 3">YK-624</strain>
    </source>
</reference>
<name>A0A9P3GGV2_9APHY</name>
<dbReference type="GO" id="GO:0016788">
    <property type="term" value="F:hydrolase activity, acting on ester bonds"/>
    <property type="evidence" value="ECO:0007669"/>
    <property type="project" value="InterPro"/>
</dbReference>
<keyword evidence="3" id="KW-1185">Reference proteome</keyword>
<dbReference type="InterPro" id="IPR001087">
    <property type="entry name" value="GDSL"/>
</dbReference>
<proteinExistence type="predicted"/>
<evidence type="ECO:0000313" key="2">
    <source>
        <dbReference type="EMBL" id="GJE94712.1"/>
    </source>
</evidence>
<dbReference type="InterPro" id="IPR051058">
    <property type="entry name" value="GDSL_Est/Lipase"/>
</dbReference>
<dbReference type="EMBL" id="BPQB01000042">
    <property type="protein sequence ID" value="GJE94712.1"/>
    <property type="molecule type" value="Genomic_DNA"/>
</dbReference>
<evidence type="ECO:0000313" key="3">
    <source>
        <dbReference type="Proteomes" id="UP000703269"/>
    </source>
</evidence>
<dbReference type="InterPro" id="IPR036514">
    <property type="entry name" value="SGNH_hydro_sf"/>
</dbReference>
<dbReference type="PANTHER" id="PTHR45648">
    <property type="entry name" value="GDSL LIPASE/ACYLHYDROLASE FAMILY PROTEIN (AFU_ORTHOLOGUE AFUA_4G14700)"/>
    <property type="match status" value="1"/>
</dbReference>
<organism evidence="2 3">
    <name type="scientific">Phanerochaete sordida</name>
    <dbReference type="NCBI Taxonomy" id="48140"/>
    <lineage>
        <taxon>Eukaryota</taxon>
        <taxon>Fungi</taxon>
        <taxon>Dikarya</taxon>
        <taxon>Basidiomycota</taxon>
        <taxon>Agaricomycotina</taxon>
        <taxon>Agaricomycetes</taxon>
        <taxon>Polyporales</taxon>
        <taxon>Phanerochaetaceae</taxon>
        <taxon>Phanerochaete</taxon>
    </lineage>
</organism>
<dbReference type="CDD" id="cd01846">
    <property type="entry name" value="fatty_acyltransferase_like"/>
    <property type="match status" value="1"/>
</dbReference>
<dbReference type="PANTHER" id="PTHR45648:SF22">
    <property type="entry name" value="GDSL LIPASE_ACYLHYDROLASE FAMILY PROTEIN (AFU_ORTHOLOGUE AFUA_4G14700)"/>
    <property type="match status" value="1"/>
</dbReference>
<dbReference type="OrthoDB" id="1600564at2759"/>
<protein>
    <submittedName>
        <fullName evidence="2">Carbohydrate esterase family 16 protein</fullName>
    </submittedName>
</protein>
<dbReference type="SUPFAM" id="SSF52266">
    <property type="entry name" value="SGNH hydrolase"/>
    <property type="match status" value="1"/>
</dbReference>
<dbReference type="Proteomes" id="UP000703269">
    <property type="component" value="Unassembled WGS sequence"/>
</dbReference>
<evidence type="ECO:0000256" key="1">
    <source>
        <dbReference type="ARBA" id="ARBA00022801"/>
    </source>
</evidence>
<comment type="caution">
    <text evidence="2">The sequence shown here is derived from an EMBL/GenBank/DDBJ whole genome shotgun (WGS) entry which is preliminary data.</text>
</comment>
<sequence length="284" mass="31118">MKLTWALTEIQIALANSRGIANYWFSFGDSYTSTGFVSDGIQPSPESPLGNPPFPGMTTTGGTNWIDQCTVKYNKSLVLTYNYAYPGATIDNALVNTGAKSMTDQVNEFLGSIGSSQSVPWTGENTLFSFWIGINDIGNTYSEPGSRDAFSDTLLWAYFNLVEKNAGARNFLFINVPPVNRSPMMMSNGAAERAQEAAVIAGYNAKLARRVQWLLGNNTAVKTWLWDSHTAFAAILNDPRAYGFVDNTTFGQPNAFWGDNYHPSSTAHELCAQNIANILNATIW</sequence>
<keyword evidence="1" id="KW-0378">Hydrolase</keyword>
<dbReference type="Pfam" id="PF00657">
    <property type="entry name" value="Lipase_GDSL"/>
    <property type="match status" value="1"/>
</dbReference>
<accession>A0A9P3GGV2</accession>
<dbReference type="AlphaFoldDB" id="A0A9P3GGV2"/>
<gene>
    <name evidence="2" type="ORF">PsYK624_108830</name>
</gene>
<dbReference type="Gene3D" id="3.40.50.1110">
    <property type="entry name" value="SGNH hydrolase"/>
    <property type="match status" value="1"/>
</dbReference>